<comment type="caution">
    <text evidence="8">The sequence shown here is derived from an EMBL/GenBank/DDBJ whole genome shotgun (WGS) entry which is preliminary data.</text>
</comment>
<feature type="domain" description="HTH tetR-type" evidence="7">
    <location>
        <begin position="28"/>
        <end position="88"/>
    </location>
</feature>
<reference evidence="8" key="1">
    <citation type="submission" date="2023-01" db="EMBL/GenBank/DDBJ databases">
        <title>Genomic dissection of endemic carbapenem resistance: metallo-beta-lactamase gene dissemination through clonal, plasmid and integron transfer pathways.</title>
        <authorList>
            <person name="Macesic N."/>
        </authorList>
    </citation>
    <scope>NUCLEOTIDE SEQUENCE</scope>
    <source>
        <strain evidence="8">CPO382</strain>
    </source>
</reference>
<dbReference type="PANTHER" id="PTHR30055:SF234">
    <property type="entry name" value="HTH-TYPE TRANSCRIPTIONAL REGULATOR BETI"/>
    <property type="match status" value="1"/>
</dbReference>
<dbReference type="InterPro" id="IPR009057">
    <property type="entry name" value="Homeodomain-like_sf"/>
</dbReference>
<proteinExistence type="predicted"/>
<feature type="DNA-binding region" description="H-T-H motif" evidence="5">
    <location>
        <begin position="51"/>
        <end position="70"/>
    </location>
</feature>
<dbReference type="InterPro" id="IPR050109">
    <property type="entry name" value="HTH-type_TetR-like_transc_reg"/>
</dbReference>
<dbReference type="Pfam" id="PF00440">
    <property type="entry name" value="TetR_N"/>
    <property type="match status" value="1"/>
</dbReference>
<evidence type="ECO:0000256" key="4">
    <source>
        <dbReference type="ARBA" id="ARBA00023163"/>
    </source>
</evidence>
<dbReference type="Proteomes" id="UP001174748">
    <property type="component" value="Unassembled WGS sequence"/>
</dbReference>
<evidence type="ECO:0000313" key="8">
    <source>
        <dbReference type="EMBL" id="MDK5171208.1"/>
    </source>
</evidence>
<evidence type="ECO:0000256" key="1">
    <source>
        <dbReference type="ARBA" id="ARBA00022491"/>
    </source>
</evidence>
<dbReference type="Gene3D" id="1.10.357.10">
    <property type="entry name" value="Tetracycline Repressor, domain 2"/>
    <property type="match status" value="1"/>
</dbReference>
<dbReference type="InterPro" id="IPR036271">
    <property type="entry name" value="Tet_transcr_reg_TetR-rel_C_sf"/>
</dbReference>
<evidence type="ECO:0000256" key="3">
    <source>
        <dbReference type="ARBA" id="ARBA00023125"/>
    </source>
</evidence>
<dbReference type="PRINTS" id="PR00455">
    <property type="entry name" value="HTHTETR"/>
</dbReference>
<protein>
    <submittedName>
        <fullName evidence="8">TetR/AcrR family transcriptional regulator</fullName>
    </submittedName>
</protein>
<evidence type="ECO:0000313" key="9">
    <source>
        <dbReference type="Proteomes" id="UP001174748"/>
    </source>
</evidence>
<dbReference type="EMBL" id="JARTOI010000017">
    <property type="protein sequence ID" value="MDK5171208.1"/>
    <property type="molecule type" value="Genomic_DNA"/>
</dbReference>
<accession>A0ABT7GCI4</accession>
<organism evidence="8 9">
    <name type="scientific">Serratia nevei</name>
    <dbReference type="NCBI Taxonomy" id="2703794"/>
    <lineage>
        <taxon>Bacteria</taxon>
        <taxon>Pseudomonadati</taxon>
        <taxon>Pseudomonadota</taxon>
        <taxon>Gammaproteobacteria</taxon>
        <taxon>Enterobacterales</taxon>
        <taxon>Yersiniaceae</taxon>
        <taxon>Serratia</taxon>
    </lineage>
</organism>
<keyword evidence="9" id="KW-1185">Reference proteome</keyword>
<feature type="region of interest" description="Disordered" evidence="6">
    <location>
        <begin position="1"/>
        <end position="30"/>
    </location>
</feature>
<dbReference type="RefSeq" id="WP_223294847.1">
    <property type="nucleotide sequence ID" value="NZ_JAPKJS010000024.1"/>
</dbReference>
<keyword evidence="2" id="KW-0805">Transcription regulation</keyword>
<evidence type="ECO:0000256" key="2">
    <source>
        <dbReference type="ARBA" id="ARBA00023015"/>
    </source>
</evidence>
<dbReference type="SUPFAM" id="SSF46689">
    <property type="entry name" value="Homeodomain-like"/>
    <property type="match status" value="1"/>
</dbReference>
<dbReference type="InterPro" id="IPR001647">
    <property type="entry name" value="HTH_TetR"/>
</dbReference>
<keyword evidence="4" id="KW-0804">Transcription</keyword>
<evidence type="ECO:0000256" key="6">
    <source>
        <dbReference type="SAM" id="MobiDB-lite"/>
    </source>
</evidence>
<keyword evidence="1" id="KW-0678">Repressor</keyword>
<keyword evidence="3 5" id="KW-0238">DNA-binding</keyword>
<dbReference type="Pfam" id="PF13977">
    <property type="entry name" value="TetR_C_6"/>
    <property type="match status" value="1"/>
</dbReference>
<sequence length="217" mass="23937">MSAVLRQRKGTISMKTTKKRLTREESQRQTRDRLIETARQLFIANGYGAASIRDIASQAGYSQGAFYSNFATKEALLLALLQRHMQAEAGQLASLTQSDARTPKQVLAALETWAATLNLDVDWGMLSVELQLHARRSPTFAAEYNKIWRHHQAAIASALEALFDHLDKTPPAEPEELAAAFMAMAHGLALQKAMQGGEPYGKILMVFLRGLLSAPSE</sequence>
<dbReference type="PANTHER" id="PTHR30055">
    <property type="entry name" value="HTH-TYPE TRANSCRIPTIONAL REGULATOR RUTR"/>
    <property type="match status" value="1"/>
</dbReference>
<name>A0ABT7GCI4_9GAMM</name>
<dbReference type="SUPFAM" id="SSF48498">
    <property type="entry name" value="Tetracyclin repressor-like, C-terminal domain"/>
    <property type="match status" value="1"/>
</dbReference>
<evidence type="ECO:0000259" key="7">
    <source>
        <dbReference type="PROSITE" id="PS50977"/>
    </source>
</evidence>
<dbReference type="InterPro" id="IPR039538">
    <property type="entry name" value="BetI_C"/>
</dbReference>
<gene>
    <name evidence="8" type="ORF">P9921_12085</name>
</gene>
<dbReference type="PROSITE" id="PS50977">
    <property type="entry name" value="HTH_TETR_2"/>
    <property type="match status" value="1"/>
</dbReference>
<evidence type="ECO:0000256" key="5">
    <source>
        <dbReference type="PROSITE-ProRule" id="PRU00335"/>
    </source>
</evidence>